<dbReference type="CDD" id="cd02440">
    <property type="entry name" value="AdoMet_MTases"/>
    <property type="match status" value="1"/>
</dbReference>
<dbReference type="AlphaFoldDB" id="A0A853BQ79"/>
<keyword evidence="2" id="KW-1185">Reference proteome</keyword>
<evidence type="ECO:0000313" key="1">
    <source>
        <dbReference type="EMBL" id="NYI97160.1"/>
    </source>
</evidence>
<organism evidence="1 2">
    <name type="scientific">Streptomonospora nanhaiensis</name>
    <dbReference type="NCBI Taxonomy" id="1323731"/>
    <lineage>
        <taxon>Bacteria</taxon>
        <taxon>Bacillati</taxon>
        <taxon>Actinomycetota</taxon>
        <taxon>Actinomycetes</taxon>
        <taxon>Streptosporangiales</taxon>
        <taxon>Nocardiopsidaceae</taxon>
        <taxon>Streptomonospora</taxon>
    </lineage>
</organism>
<keyword evidence="1" id="KW-0489">Methyltransferase</keyword>
<dbReference type="GO" id="GO:0032259">
    <property type="term" value="P:methylation"/>
    <property type="evidence" value="ECO:0007669"/>
    <property type="project" value="UniProtKB-KW"/>
</dbReference>
<dbReference type="Proteomes" id="UP000575985">
    <property type="component" value="Unassembled WGS sequence"/>
</dbReference>
<dbReference type="SUPFAM" id="SSF53335">
    <property type="entry name" value="S-adenosyl-L-methionine-dependent methyltransferases"/>
    <property type="match status" value="1"/>
</dbReference>
<protein>
    <submittedName>
        <fullName evidence="1">SAM-dependent methyltransferase</fullName>
    </submittedName>
</protein>
<reference evidence="1 2" key="1">
    <citation type="submission" date="2020-07" db="EMBL/GenBank/DDBJ databases">
        <title>Sequencing the genomes of 1000 actinobacteria strains.</title>
        <authorList>
            <person name="Klenk H.-P."/>
        </authorList>
    </citation>
    <scope>NUCLEOTIDE SEQUENCE [LARGE SCALE GENOMIC DNA]</scope>
    <source>
        <strain evidence="1 2">DSM 45927</strain>
    </source>
</reference>
<proteinExistence type="predicted"/>
<dbReference type="InterPro" id="IPR029063">
    <property type="entry name" value="SAM-dependent_MTases_sf"/>
</dbReference>
<gene>
    <name evidence="1" type="ORF">HNR12_003437</name>
</gene>
<sequence>MAPSPDTEPDRPTSAIYERAPLATAYDKLVWGFSFKPWAWGPTLERILGFYGRHLSADHLEVGVGTGLLLQRANRPHFDRLHLLDANPGPLQETAERMARHRPLTTRADALADWGDMGAPFASIGCMNVIHCLPDPHRRGIAAKTALLDSAAAVLAPGGTFYGCTLMPGQPGLLRRPFAAPMMALYNRLKWFSNRADTPADLEAELNKRFTGVRVWVEGSLVLWQAAKSV</sequence>
<comment type="caution">
    <text evidence="1">The sequence shown here is derived from an EMBL/GenBank/DDBJ whole genome shotgun (WGS) entry which is preliminary data.</text>
</comment>
<evidence type="ECO:0000313" key="2">
    <source>
        <dbReference type="Proteomes" id="UP000575985"/>
    </source>
</evidence>
<keyword evidence="1" id="KW-0808">Transferase</keyword>
<name>A0A853BQ79_9ACTN</name>
<dbReference type="EMBL" id="JACCFO010000001">
    <property type="protein sequence ID" value="NYI97160.1"/>
    <property type="molecule type" value="Genomic_DNA"/>
</dbReference>
<dbReference type="RefSeq" id="WP_179768484.1">
    <property type="nucleotide sequence ID" value="NZ_JACCFO010000001.1"/>
</dbReference>
<dbReference type="Gene3D" id="3.40.50.150">
    <property type="entry name" value="Vaccinia Virus protein VP39"/>
    <property type="match status" value="1"/>
</dbReference>
<accession>A0A853BQ79</accession>
<dbReference type="GO" id="GO:0008168">
    <property type="term" value="F:methyltransferase activity"/>
    <property type="evidence" value="ECO:0007669"/>
    <property type="project" value="UniProtKB-KW"/>
</dbReference>
<dbReference type="Pfam" id="PF13489">
    <property type="entry name" value="Methyltransf_23"/>
    <property type="match status" value="1"/>
</dbReference>